<dbReference type="Proteomes" id="UP001341840">
    <property type="component" value="Unassembled WGS sequence"/>
</dbReference>
<keyword evidence="4" id="KW-1185">Reference proteome</keyword>
<proteinExistence type="predicted"/>
<dbReference type="InterPro" id="IPR046796">
    <property type="entry name" value="Transposase_32_dom"/>
</dbReference>
<gene>
    <name evidence="3" type="ORF">PIB30_057327</name>
</gene>
<evidence type="ECO:0000259" key="2">
    <source>
        <dbReference type="Pfam" id="PF20167"/>
    </source>
</evidence>
<feature type="compositionally biased region" description="Pro residues" evidence="1">
    <location>
        <begin position="467"/>
        <end position="482"/>
    </location>
</feature>
<evidence type="ECO:0000313" key="3">
    <source>
        <dbReference type="EMBL" id="MED6136576.1"/>
    </source>
</evidence>
<evidence type="ECO:0000313" key="4">
    <source>
        <dbReference type="Proteomes" id="UP001341840"/>
    </source>
</evidence>
<evidence type="ECO:0000256" key="1">
    <source>
        <dbReference type="SAM" id="MobiDB-lite"/>
    </source>
</evidence>
<comment type="caution">
    <text evidence="3">The sequence shown here is derived from an EMBL/GenBank/DDBJ whole genome shotgun (WGS) entry which is preliminary data.</text>
</comment>
<dbReference type="EMBL" id="JASCZI010060883">
    <property type="protein sequence ID" value="MED6136576.1"/>
    <property type="molecule type" value="Genomic_DNA"/>
</dbReference>
<feature type="domain" description="Putative plant transposon protein" evidence="2">
    <location>
        <begin position="7"/>
        <end position="201"/>
    </location>
</feature>
<sequence length="482" mass="55841">MEQVSLRGWRRLAAPRTNVSKLMVQKFYANAAVSEEEAAEQDELPYKRFVKGIKVDFSPSNIRRVMRFKSTTEGAETDYNTRKAMDQRLDEVLRDLCIPGATGKLSSSQPAVPIQLKRTELHPLAKGWQEFIIHSLVPMGNKSEVTTTRAILIHSIMQGEDVRVEEIIANNIATIAQGLTNKGNLAHPSTIYKLCKDAGVPLREFRRTPRILELSYITAKRMETIRFPWHQPQQQHEDDDEDEPMPQVDGGNEEKEEQQQPQQNQQPQQHGFPNFQPRYESQYHEDVQGIEETLSSMQFFQQTFYENMQKSQADYMEEVKQIKEKQEQIYNHNQRFHSQVWQEQEKLAKEIQEVRRSQLTQALANNKRLETEKNMQLALERQGRDIVEMRKQLNLWTRNTSAREAYTCWAHQQANPNLSEIPITQISDIMQTNAEKERPMFYGCLKSDYGASSSSQVDPQEPVPLRTAPPSPDFRPPHPPPN</sequence>
<protein>
    <recommendedName>
        <fullName evidence="2">Putative plant transposon protein domain-containing protein</fullName>
    </recommendedName>
</protein>
<reference evidence="3 4" key="1">
    <citation type="journal article" date="2023" name="Plants (Basel)">
        <title>Bridging the Gap: Combining Genomics and Transcriptomics Approaches to Understand Stylosanthes scabra, an Orphan Legume from the Brazilian Caatinga.</title>
        <authorList>
            <person name="Ferreira-Neto J.R.C."/>
            <person name="da Silva M.D."/>
            <person name="Binneck E."/>
            <person name="de Melo N.F."/>
            <person name="da Silva R.H."/>
            <person name="de Melo A.L.T.M."/>
            <person name="Pandolfi V."/>
            <person name="Bustamante F.O."/>
            <person name="Brasileiro-Vidal A.C."/>
            <person name="Benko-Iseppon A.M."/>
        </authorList>
    </citation>
    <scope>NUCLEOTIDE SEQUENCE [LARGE SCALE GENOMIC DNA]</scope>
    <source>
        <tissue evidence="3">Leaves</tissue>
    </source>
</reference>
<feature type="compositionally biased region" description="Low complexity" evidence="1">
    <location>
        <begin position="259"/>
        <end position="276"/>
    </location>
</feature>
<feature type="region of interest" description="Disordered" evidence="1">
    <location>
        <begin position="230"/>
        <end position="276"/>
    </location>
</feature>
<name>A0ABU6SJQ6_9FABA</name>
<accession>A0ABU6SJQ6</accession>
<dbReference type="Pfam" id="PF20167">
    <property type="entry name" value="Transposase_32"/>
    <property type="match status" value="1"/>
</dbReference>
<feature type="region of interest" description="Disordered" evidence="1">
    <location>
        <begin position="445"/>
        <end position="482"/>
    </location>
</feature>
<organism evidence="3 4">
    <name type="scientific">Stylosanthes scabra</name>
    <dbReference type="NCBI Taxonomy" id="79078"/>
    <lineage>
        <taxon>Eukaryota</taxon>
        <taxon>Viridiplantae</taxon>
        <taxon>Streptophyta</taxon>
        <taxon>Embryophyta</taxon>
        <taxon>Tracheophyta</taxon>
        <taxon>Spermatophyta</taxon>
        <taxon>Magnoliopsida</taxon>
        <taxon>eudicotyledons</taxon>
        <taxon>Gunneridae</taxon>
        <taxon>Pentapetalae</taxon>
        <taxon>rosids</taxon>
        <taxon>fabids</taxon>
        <taxon>Fabales</taxon>
        <taxon>Fabaceae</taxon>
        <taxon>Papilionoideae</taxon>
        <taxon>50 kb inversion clade</taxon>
        <taxon>dalbergioids sensu lato</taxon>
        <taxon>Dalbergieae</taxon>
        <taxon>Pterocarpus clade</taxon>
        <taxon>Stylosanthes</taxon>
    </lineage>
</organism>